<evidence type="ECO:0000313" key="2">
    <source>
        <dbReference type="Proteomes" id="UP001497535"/>
    </source>
</evidence>
<reference evidence="1" key="1">
    <citation type="submission" date="2023-11" db="EMBL/GenBank/DDBJ databases">
        <authorList>
            <person name="Poullet M."/>
        </authorList>
    </citation>
    <scope>NUCLEOTIDE SEQUENCE</scope>
    <source>
        <strain evidence="1">E1834</strain>
    </source>
</reference>
<sequence length="181" mass="20670">MHQIYRLLQLTSYQQQNHLFIPITFPFLNIFLFFIFSLKITLTSSATLTEPLSVVKQGLLLSEMASASSAIADNKNVFYVDTSIPPILDDGPFRFWHEKRMIRCIFCINYDDYNNLSTFGCELGEQRVQTCLGNFCYMRSTWASGRECRASWFAGVKPSGFGLGFLPKNSLGFRGTEHYPS</sequence>
<proteinExistence type="predicted"/>
<name>A0ACB0YZG8_MELEN</name>
<dbReference type="EMBL" id="CAVMJV010000021">
    <property type="protein sequence ID" value="CAK5070634.1"/>
    <property type="molecule type" value="Genomic_DNA"/>
</dbReference>
<gene>
    <name evidence="1" type="ORF">MENTE1834_LOCUS18696</name>
</gene>
<comment type="caution">
    <text evidence="1">The sequence shown here is derived from an EMBL/GenBank/DDBJ whole genome shotgun (WGS) entry which is preliminary data.</text>
</comment>
<organism evidence="1 2">
    <name type="scientific">Meloidogyne enterolobii</name>
    <name type="common">Root-knot nematode worm</name>
    <name type="synonym">Meloidogyne mayaguensis</name>
    <dbReference type="NCBI Taxonomy" id="390850"/>
    <lineage>
        <taxon>Eukaryota</taxon>
        <taxon>Metazoa</taxon>
        <taxon>Ecdysozoa</taxon>
        <taxon>Nematoda</taxon>
        <taxon>Chromadorea</taxon>
        <taxon>Rhabditida</taxon>
        <taxon>Tylenchina</taxon>
        <taxon>Tylenchomorpha</taxon>
        <taxon>Tylenchoidea</taxon>
        <taxon>Meloidogynidae</taxon>
        <taxon>Meloidogyninae</taxon>
        <taxon>Meloidogyne</taxon>
    </lineage>
</organism>
<keyword evidence="2" id="KW-1185">Reference proteome</keyword>
<accession>A0ACB0YZG8</accession>
<protein>
    <submittedName>
        <fullName evidence="1">Uncharacterized protein</fullName>
    </submittedName>
</protein>
<dbReference type="Proteomes" id="UP001497535">
    <property type="component" value="Unassembled WGS sequence"/>
</dbReference>
<evidence type="ECO:0000313" key="1">
    <source>
        <dbReference type="EMBL" id="CAK5070634.1"/>
    </source>
</evidence>